<evidence type="ECO:0000313" key="9">
    <source>
        <dbReference type="Proteomes" id="UP000572057"/>
    </source>
</evidence>
<evidence type="ECO:0000256" key="1">
    <source>
        <dbReference type="ARBA" id="ARBA00022679"/>
    </source>
</evidence>
<comment type="caution">
    <text evidence="8">The sequence shown here is derived from an EMBL/GenBank/DDBJ whole genome shotgun (WGS) entry which is preliminary data.</text>
</comment>
<dbReference type="GO" id="GO:0016787">
    <property type="term" value="F:hydrolase activity"/>
    <property type="evidence" value="ECO:0007669"/>
    <property type="project" value="UniProtKB-KW"/>
</dbReference>
<name>A0A7L1SCT3_9PASS</name>
<dbReference type="InterPro" id="IPR010661">
    <property type="entry name" value="RVT_thumb"/>
</dbReference>
<dbReference type="Pfam" id="PF06817">
    <property type="entry name" value="RVT_thumb"/>
    <property type="match status" value="1"/>
</dbReference>
<dbReference type="OrthoDB" id="6773263at2759"/>
<evidence type="ECO:0000259" key="7">
    <source>
        <dbReference type="Pfam" id="PF06817"/>
    </source>
</evidence>
<dbReference type="AlphaFoldDB" id="A0A7L1SCT3"/>
<dbReference type="Gene3D" id="3.30.70.270">
    <property type="match status" value="1"/>
</dbReference>
<accession>A0A7L1SCT3</accession>
<reference evidence="9" key="1">
    <citation type="submission" date="2019-09" db="EMBL/GenBank/DDBJ databases">
        <title>Bird 10,000 Genomes (B10K) Project - Family phase.</title>
        <authorList>
            <person name="Zhang G."/>
        </authorList>
    </citation>
    <scope>NUCLEOTIDE SEQUENCE [LARGE SCALE GENOMIC DNA]</scope>
</reference>
<keyword evidence="3" id="KW-0540">Nuclease</keyword>
<evidence type="ECO:0000256" key="5">
    <source>
        <dbReference type="ARBA" id="ARBA00022801"/>
    </source>
</evidence>
<keyword evidence="1" id="KW-0808">Transferase</keyword>
<protein>
    <submittedName>
        <fullName evidence="8">PO113 protein</fullName>
    </submittedName>
</protein>
<proteinExistence type="predicted"/>
<dbReference type="EMBL" id="VXBM01003003">
    <property type="protein sequence ID" value="NXO45990.1"/>
    <property type="molecule type" value="Genomic_DNA"/>
</dbReference>
<organism evidence="8 9">
    <name type="scientific">Helopsaltes ochotensis</name>
    <name type="common">Middendorff's grasshopper-warbler</name>
    <dbReference type="NCBI Taxonomy" id="3150915"/>
    <lineage>
        <taxon>Eukaryota</taxon>
        <taxon>Metazoa</taxon>
        <taxon>Chordata</taxon>
        <taxon>Craniata</taxon>
        <taxon>Vertebrata</taxon>
        <taxon>Euteleostomi</taxon>
        <taxon>Archelosauria</taxon>
        <taxon>Archosauria</taxon>
        <taxon>Dinosauria</taxon>
        <taxon>Saurischia</taxon>
        <taxon>Theropoda</taxon>
        <taxon>Coelurosauria</taxon>
        <taxon>Aves</taxon>
        <taxon>Neognathae</taxon>
        <taxon>Neoaves</taxon>
        <taxon>Telluraves</taxon>
        <taxon>Australaves</taxon>
        <taxon>Passeriformes</taxon>
        <taxon>Sylvioidea</taxon>
        <taxon>Locustellidae</taxon>
        <taxon>Helopsaltes</taxon>
    </lineage>
</organism>
<keyword evidence="4" id="KW-0255">Endonuclease</keyword>
<feature type="domain" description="Reverse transcriptase thumb" evidence="7">
    <location>
        <begin position="27"/>
        <end position="58"/>
    </location>
</feature>
<keyword evidence="5" id="KW-0378">Hydrolase</keyword>
<evidence type="ECO:0000256" key="6">
    <source>
        <dbReference type="ARBA" id="ARBA00022918"/>
    </source>
</evidence>
<keyword evidence="9" id="KW-1185">Reference proteome</keyword>
<feature type="non-terminal residue" evidence="8">
    <location>
        <position position="58"/>
    </location>
</feature>
<evidence type="ECO:0000256" key="3">
    <source>
        <dbReference type="ARBA" id="ARBA00022722"/>
    </source>
</evidence>
<dbReference type="InterPro" id="IPR043502">
    <property type="entry name" value="DNA/RNA_pol_sf"/>
</dbReference>
<keyword evidence="2" id="KW-0548">Nucleotidyltransferase</keyword>
<dbReference type="Proteomes" id="UP000572057">
    <property type="component" value="Unassembled WGS sequence"/>
</dbReference>
<dbReference type="GO" id="GO:0004519">
    <property type="term" value="F:endonuclease activity"/>
    <property type="evidence" value="ECO:0007669"/>
    <property type="project" value="UniProtKB-KW"/>
</dbReference>
<dbReference type="GO" id="GO:0003964">
    <property type="term" value="F:RNA-directed DNA polymerase activity"/>
    <property type="evidence" value="ECO:0007669"/>
    <property type="project" value="UniProtKB-KW"/>
</dbReference>
<gene>
    <name evidence="8" type="primary">Hervk_1</name>
    <name evidence="8" type="ORF">LOCOCH_R15300</name>
</gene>
<sequence length="58" mass="6813">WCYLGWKITQQTIYPESLKLRVKDTLKLRTLNELQKLLGSVNWLHPILGLSTELLHPL</sequence>
<feature type="non-terminal residue" evidence="8">
    <location>
        <position position="1"/>
    </location>
</feature>
<dbReference type="SUPFAM" id="SSF56672">
    <property type="entry name" value="DNA/RNA polymerases"/>
    <property type="match status" value="1"/>
</dbReference>
<dbReference type="GO" id="GO:0035613">
    <property type="term" value="F:RNA stem-loop binding"/>
    <property type="evidence" value="ECO:0007669"/>
    <property type="project" value="TreeGrafter"/>
</dbReference>
<evidence type="ECO:0000256" key="2">
    <source>
        <dbReference type="ARBA" id="ARBA00022695"/>
    </source>
</evidence>
<dbReference type="InterPro" id="IPR043128">
    <property type="entry name" value="Rev_trsase/Diguanyl_cyclase"/>
</dbReference>
<evidence type="ECO:0000313" key="8">
    <source>
        <dbReference type="EMBL" id="NXO45990.1"/>
    </source>
</evidence>
<dbReference type="PANTHER" id="PTHR41694:SF3">
    <property type="entry name" value="RNA-DIRECTED DNA POLYMERASE-RELATED"/>
    <property type="match status" value="1"/>
</dbReference>
<keyword evidence="6" id="KW-0695">RNA-directed DNA polymerase</keyword>
<evidence type="ECO:0000256" key="4">
    <source>
        <dbReference type="ARBA" id="ARBA00022759"/>
    </source>
</evidence>
<dbReference type="PANTHER" id="PTHR41694">
    <property type="entry name" value="ENDOGENOUS RETROVIRUS GROUP K MEMBER POL PROTEIN"/>
    <property type="match status" value="1"/>
</dbReference>